<name>A0ABU8C3V2_9GAMM</name>
<accession>A0ABU8C3V2</accession>
<dbReference type="SUPFAM" id="SSF53474">
    <property type="entry name" value="alpha/beta-Hydrolases"/>
    <property type="match status" value="1"/>
</dbReference>
<dbReference type="GO" id="GO:0016787">
    <property type="term" value="F:hydrolase activity"/>
    <property type="evidence" value="ECO:0007669"/>
    <property type="project" value="UniProtKB-KW"/>
</dbReference>
<evidence type="ECO:0000259" key="1">
    <source>
        <dbReference type="Pfam" id="PF01738"/>
    </source>
</evidence>
<dbReference type="Pfam" id="PF01738">
    <property type="entry name" value="DLH"/>
    <property type="match status" value="1"/>
</dbReference>
<dbReference type="InterPro" id="IPR002925">
    <property type="entry name" value="Dienelactn_hydro"/>
</dbReference>
<dbReference type="Proteomes" id="UP001375382">
    <property type="component" value="Unassembled WGS sequence"/>
</dbReference>
<dbReference type="EMBL" id="JALAAR010000002">
    <property type="protein sequence ID" value="MEH8016355.1"/>
    <property type="molecule type" value="Genomic_DNA"/>
</dbReference>
<evidence type="ECO:0000313" key="3">
    <source>
        <dbReference type="Proteomes" id="UP001375382"/>
    </source>
</evidence>
<keyword evidence="2" id="KW-0378">Hydrolase</keyword>
<gene>
    <name evidence="2" type="ORF">MN202_03865</name>
</gene>
<organism evidence="2 3">
    <name type="scientific">Rheinheimera muenzenbergensis</name>
    <dbReference type="NCBI Taxonomy" id="1193628"/>
    <lineage>
        <taxon>Bacteria</taxon>
        <taxon>Pseudomonadati</taxon>
        <taxon>Pseudomonadota</taxon>
        <taxon>Gammaproteobacteria</taxon>
        <taxon>Chromatiales</taxon>
        <taxon>Chromatiaceae</taxon>
        <taxon>Rheinheimera</taxon>
    </lineage>
</organism>
<dbReference type="Gene3D" id="3.40.50.1820">
    <property type="entry name" value="alpha/beta hydrolase"/>
    <property type="match status" value="1"/>
</dbReference>
<reference evidence="2 3" key="1">
    <citation type="journal article" date="2023" name="Ecotoxicol. Environ. Saf.">
        <title>Mercury remediation potential of mercury-resistant strain Rheinheimera metallidurans sp. nov. isolated from a municipal waste dumping site.</title>
        <authorList>
            <person name="Yadav V."/>
            <person name="Manjhi A."/>
            <person name="Vadakedath N."/>
        </authorList>
    </citation>
    <scope>NUCLEOTIDE SEQUENCE [LARGE SCALE GENOMIC DNA]</scope>
    <source>
        <strain evidence="2 3">E-49</strain>
    </source>
</reference>
<feature type="domain" description="Dienelactone hydrolase" evidence="1">
    <location>
        <begin position="3"/>
        <end position="181"/>
    </location>
</feature>
<dbReference type="InterPro" id="IPR029058">
    <property type="entry name" value="AB_hydrolase_fold"/>
</dbReference>
<dbReference type="InterPro" id="IPR051049">
    <property type="entry name" value="Dienelactone_hydrolase-like"/>
</dbReference>
<dbReference type="RefSeq" id="WP_335734767.1">
    <property type="nucleotide sequence ID" value="NZ_JALAAR010000002.1"/>
</dbReference>
<dbReference type="PANTHER" id="PTHR46623">
    <property type="entry name" value="CARBOXYMETHYLENEBUTENOLIDASE-RELATED"/>
    <property type="match status" value="1"/>
</dbReference>
<sequence>MTKVVLVISDIFGACSGLERLLADLRQSGATLHLVDPYQGKAQQFTGEAQAYDAYIAQCGHDNYAVIAAQALQRSGQPYDIALGFSAGATALWRALATCDSAQVKQAILFYPGQIHQHLALQPQLATEVIFGHSEPHFDVASVCAQLQTKPGVSAQPTRFTHGFMNPSSSAFDEQGYKQYARLILRTLQGNVATEPAKGLR</sequence>
<keyword evidence="3" id="KW-1185">Reference proteome</keyword>
<proteinExistence type="predicted"/>
<protein>
    <submittedName>
        <fullName evidence="2">Dienelactone hydrolase family protein</fullName>
    </submittedName>
</protein>
<evidence type="ECO:0000313" key="2">
    <source>
        <dbReference type="EMBL" id="MEH8016355.1"/>
    </source>
</evidence>
<comment type="caution">
    <text evidence="2">The sequence shown here is derived from an EMBL/GenBank/DDBJ whole genome shotgun (WGS) entry which is preliminary data.</text>
</comment>
<dbReference type="PANTHER" id="PTHR46623:SF6">
    <property type="entry name" value="ALPHA_BETA-HYDROLASES SUPERFAMILY PROTEIN"/>
    <property type="match status" value="1"/>
</dbReference>